<dbReference type="EMBL" id="QZAA01000053">
    <property type="protein sequence ID" value="RQD77833.1"/>
    <property type="molecule type" value="Genomic_DNA"/>
</dbReference>
<evidence type="ECO:0000313" key="1">
    <source>
        <dbReference type="EMBL" id="RQD77833.1"/>
    </source>
</evidence>
<evidence type="ECO:0000313" key="2">
    <source>
        <dbReference type="Proteomes" id="UP000285138"/>
    </source>
</evidence>
<gene>
    <name evidence="1" type="ORF">D5R97_01590</name>
</gene>
<proteinExistence type="predicted"/>
<reference evidence="1 2" key="1">
    <citation type="submission" date="2018-08" db="EMBL/GenBank/DDBJ databases">
        <title>The metabolism and importance of syntrophic acetate oxidation coupled to methane or sulfide production in haloalkaline environments.</title>
        <authorList>
            <person name="Timmers P.H.A."/>
            <person name="Vavourakis C.D."/>
            <person name="Sorokin D.Y."/>
            <person name="Sinninghe Damste J.S."/>
            <person name="Muyzer G."/>
            <person name="Stams A.J.M."/>
            <person name="Plugge C.M."/>
        </authorList>
    </citation>
    <scope>NUCLEOTIDE SEQUENCE [LARGE SCALE GENOMIC DNA]</scope>
    <source>
        <strain evidence="1">MSAO_Bac1</strain>
    </source>
</reference>
<dbReference type="Pfam" id="PF09719">
    <property type="entry name" value="C_GCAxxG_C_C"/>
    <property type="match status" value="1"/>
</dbReference>
<evidence type="ECO:0008006" key="3">
    <source>
        <dbReference type="Google" id="ProtNLM"/>
    </source>
</evidence>
<dbReference type="SUPFAM" id="SSF48695">
    <property type="entry name" value="Multiheme cytochromes"/>
    <property type="match status" value="1"/>
</dbReference>
<accession>A0A424YHU4</accession>
<organism evidence="1 2">
    <name type="scientific">Candidatus Syntrophonatronum acetioxidans</name>
    <dbReference type="NCBI Taxonomy" id="1795816"/>
    <lineage>
        <taxon>Bacteria</taxon>
        <taxon>Bacillati</taxon>
        <taxon>Bacillota</taxon>
        <taxon>Clostridia</taxon>
        <taxon>Eubacteriales</taxon>
        <taxon>Syntrophomonadaceae</taxon>
        <taxon>Candidatus Syntrophonatronum</taxon>
    </lineage>
</organism>
<dbReference type="Proteomes" id="UP000285138">
    <property type="component" value="Unassembled WGS sequence"/>
</dbReference>
<name>A0A424YHU4_9FIRM</name>
<dbReference type="AlphaFoldDB" id="A0A424YHU4"/>
<protein>
    <recommendedName>
        <fullName evidence="3">C_GCAxxG_C_C family protein</fullName>
    </recommendedName>
</protein>
<sequence length="182" mass="19477">MGLLQEEIGYPFNQLPTEMFWTARGGGAGWSSICGTLPPAMAAIGLVVDTDTAMQLVDELFGWFMVHPFPEYQPHGEGYAKVAGDSSLCHVQVTKWLAETGYRQDGPERSDRCGGASADVAKFTIEMLNAYADNAFEAAHAPAAVVGECMACHGGEGFADTRGKETCTECHGNLPDPHPDGY</sequence>
<dbReference type="InterPro" id="IPR036280">
    <property type="entry name" value="Multihaem_cyt_sf"/>
</dbReference>
<dbReference type="InterPro" id="IPR010181">
    <property type="entry name" value="CGCAxxGCC_motif"/>
</dbReference>
<comment type="caution">
    <text evidence="1">The sequence shown here is derived from an EMBL/GenBank/DDBJ whole genome shotgun (WGS) entry which is preliminary data.</text>
</comment>